<dbReference type="GO" id="GO:0071972">
    <property type="term" value="F:peptidoglycan L,D-transpeptidase activity"/>
    <property type="evidence" value="ECO:0007669"/>
    <property type="project" value="TreeGrafter"/>
</dbReference>
<feature type="active site" description="Proton donor/acceptor" evidence="6">
    <location>
        <position position="137"/>
    </location>
</feature>
<accession>A0A5N0EEY1</accession>
<protein>
    <submittedName>
        <fullName evidence="9">L,D-transpeptidase</fullName>
    </submittedName>
</protein>
<dbReference type="RefSeq" id="WP_150403440.1">
    <property type="nucleotide sequence ID" value="NZ_JBHJYQ010000020.1"/>
</dbReference>
<evidence type="ECO:0000256" key="7">
    <source>
        <dbReference type="SAM" id="SignalP"/>
    </source>
</evidence>
<keyword evidence="5 6" id="KW-0961">Cell wall biogenesis/degradation</keyword>
<organism evidence="9 10">
    <name type="scientific">Nocardia colli</name>
    <dbReference type="NCBI Taxonomy" id="2545717"/>
    <lineage>
        <taxon>Bacteria</taxon>
        <taxon>Bacillati</taxon>
        <taxon>Actinomycetota</taxon>
        <taxon>Actinomycetes</taxon>
        <taxon>Mycobacteriales</taxon>
        <taxon>Nocardiaceae</taxon>
        <taxon>Nocardia</taxon>
    </lineage>
</organism>
<dbReference type="CDD" id="cd16913">
    <property type="entry name" value="YkuD_like"/>
    <property type="match status" value="1"/>
</dbReference>
<keyword evidence="3 6" id="KW-0133">Cell shape</keyword>
<evidence type="ECO:0000256" key="5">
    <source>
        <dbReference type="ARBA" id="ARBA00023316"/>
    </source>
</evidence>
<dbReference type="SUPFAM" id="SSF141523">
    <property type="entry name" value="L,D-transpeptidase catalytic domain-like"/>
    <property type="match status" value="1"/>
</dbReference>
<gene>
    <name evidence="9" type="ORF">F3087_19560</name>
</gene>
<dbReference type="InterPro" id="IPR038063">
    <property type="entry name" value="Transpep_catalytic_dom"/>
</dbReference>
<evidence type="ECO:0000313" key="9">
    <source>
        <dbReference type="EMBL" id="KAA8887109.1"/>
    </source>
</evidence>
<dbReference type="PANTHER" id="PTHR30582">
    <property type="entry name" value="L,D-TRANSPEPTIDASE"/>
    <property type="match status" value="1"/>
</dbReference>
<dbReference type="GO" id="GO:0071555">
    <property type="term" value="P:cell wall organization"/>
    <property type="evidence" value="ECO:0007669"/>
    <property type="project" value="UniProtKB-UniRule"/>
</dbReference>
<feature type="domain" description="L,D-TPase catalytic" evidence="8">
    <location>
        <begin position="66"/>
        <end position="172"/>
    </location>
</feature>
<evidence type="ECO:0000256" key="4">
    <source>
        <dbReference type="ARBA" id="ARBA00022984"/>
    </source>
</evidence>
<sequence>MSSKRFRNWSARVAVLAGVATAGFAMTATAQAEPLWPGGPDIPGVPAIIQPPPPAPVYAPCTAAKTRACMRLSTKEMWLMEDGKTIYGPKPIEIGRPGYESHVGVFDVDFKREHFWSTMHNAPMEWAVFFDGDIATHIGPLDSNSHGCIRMNPDAAEATYRHLEPGDIVEVVE</sequence>
<keyword evidence="2" id="KW-0808">Transferase</keyword>
<dbReference type="GO" id="GO:0008360">
    <property type="term" value="P:regulation of cell shape"/>
    <property type="evidence" value="ECO:0007669"/>
    <property type="project" value="UniProtKB-UniRule"/>
</dbReference>
<feature type="signal peptide" evidence="7">
    <location>
        <begin position="1"/>
        <end position="32"/>
    </location>
</feature>
<dbReference type="AlphaFoldDB" id="A0A5N0EEY1"/>
<dbReference type="PROSITE" id="PS52029">
    <property type="entry name" value="LD_TPASE"/>
    <property type="match status" value="1"/>
</dbReference>
<dbReference type="Gene3D" id="2.40.440.10">
    <property type="entry name" value="L,D-transpeptidase catalytic domain-like"/>
    <property type="match status" value="1"/>
</dbReference>
<dbReference type="UniPathway" id="UPA00219"/>
<feature type="active site" description="Nucleophile" evidence="6">
    <location>
        <position position="148"/>
    </location>
</feature>
<evidence type="ECO:0000256" key="1">
    <source>
        <dbReference type="ARBA" id="ARBA00004752"/>
    </source>
</evidence>
<evidence type="ECO:0000256" key="2">
    <source>
        <dbReference type="ARBA" id="ARBA00022679"/>
    </source>
</evidence>
<dbReference type="Pfam" id="PF03734">
    <property type="entry name" value="YkuD"/>
    <property type="match status" value="1"/>
</dbReference>
<evidence type="ECO:0000256" key="3">
    <source>
        <dbReference type="ARBA" id="ARBA00022960"/>
    </source>
</evidence>
<proteinExistence type="predicted"/>
<evidence type="ECO:0000259" key="8">
    <source>
        <dbReference type="PROSITE" id="PS52029"/>
    </source>
</evidence>
<dbReference type="OrthoDB" id="8887048at2"/>
<dbReference type="GO" id="GO:0016740">
    <property type="term" value="F:transferase activity"/>
    <property type="evidence" value="ECO:0007669"/>
    <property type="project" value="UniProtKB-KW"/>
</dbReference>
<feature type="chain" id="PRO_5024320451" evidence="7">
    <location>
        <begin position="33"/>
        <end position="173"/>
    </location>
</feature>
<keyword evidence="7" id="KW-0732">Signal</keyword>
<comment type="pathway">
    <text evidence="1 6">Cell wall biogenesis; peptidoglycan biosynthesis.</text>
</comment>
<reference evidence="9 10" key="1">
    <citation type="submission" date="2019-09" db="EMBL/GenBank/DDBJ databases">
        <authorList>
            <person name="Wang X."/>
        </authorList>
    </citation>
    <scope>NUCLEOTIDE SEQUENCE [LARGE SCALE GENOMIC DNA]</scope>
    <source>
        <strain evidence="9 10">CICC 11023</strain>
    </source>
</reference>
<dbReference type="Proteomes" id="UP000323876">
    <property type="component" value="Unassembled WGS sequence"/>
</dbReference>
<comment type="caution">
    <text evidence="9">The sequence shown here is derived from an EMBL/GenBank/DDBJ whole genome shotgun (WGS) entry which is preliminary data.</text>
</comment>
<keyword evidence="10" id="KW-1185">Reference proteome</keyword>
<evidence type="ECO:0000256" key="6">
    <source>
        <dbReference type="PROSITE-ProRule" id="PRU01373"/>
    </source>
</evidence>
<name>A0A5N0EEY1_9NOCA</name>
<dbReference type="InterPro" id="IPR050979">
    <property type="entry name" value="LD-transpeptidase"/>
</dbReference>
<evidence type="ECO:0000313" key="10">
    <source>
        <dbReference type="Proteomes" id="UP000323876"/>
    </source>
</evidence>
<dbReference type="EMBL" id="VXLC01000008">
    <property type="protein sequence ID" value="KAA8887109.1"/>
    <property type="molecule type" value="Genomic_DNA"/>
</dbReference>
<dbReference type="PANTHER" id="PTHR30582:SF33">
    <property type="entry name" value="EXPORTED PROTEIN"/>
    <property type="match status" value="1"/>
</dbReference>
<keyword evidence="4 6" id="KW-0573">Peptidoglycan synthesis</keyword>
<dbReference type="GO" id="GO:0018104">
    <property type="term" value="P:peptidoglycan-protein cross-linking"/>
    <property type="evidence" value="ECO:0007669"/>
    <property type="project" value="TreeGrafter"/>
</dbReference>
<dbReference type="GO" id="GO:0005576">
    <property type="term" value="C:extracellular region"/>
    <property type="evidence" value="ECO:0007669"/>
    <property type="project" value="TreeGrafter"/>
</dbReference>
<dbReference type="InterPro" id="IPR005490">
    <property type="entry name" value="LD_TPept_cat_dom"/>
</dbReference>